<dbReference type="EMBL" id="KN833406">
    <property type="protein sequence ID" value="KIM71212.1"/>
    <property type="molecule type" value="Genomic_DNA"/>
</dbReference>
<dbReference type="InterPro" id="IPR011009">
    <property type="entry name" value="Kinase-like_dom_sf"/>
</dbReference>
<evidence type="ECO:0000256" key="1">
    <source>
        <dbReference type="ARBA" id="ARBA00012513"/>
    </source>
</evidence>
<dbReference type="InterPro" id="IPR050235">
    <property type="entry name" value="CK1_Ser-Thr_kinase"/>
</dbReference>
<reference evidence="4 5" key="1">
    <citation type="submission" date="2014-04" db="EMBL/GenBank/DDBJ databases">
        <authorList>
            <consortium name="DOE Joint Genome Institute"/>
            <person name="Kuo A."/>
            <person name="Tarkka M."/>
            <person name="Buscot F."/>
            <person name="Kohler A."/>
            <person name="Nagy L.G."/>
            <person name="Floudas D."/>
            <person name="Copeland A."/>
            <person name="Barry K.W."/>
            <person name="Cichocki N."/>
            <person name="Veneault-Fourrey C."/>
            <person name="LaButti K."/>
            <person name="Lindquist E.A."/>
            <person name="Lipzen A."/>
            <person name="Lundell T."/>
            <person name="Morin E."/>
            <person name="Murat C."/>
            <person name="Sun H."/>
            <person name="Tunlid A."/>
            <person name="Henrissat B."/>
            <person name="Grigoriev I.V."/>
            <person name="Hibbett D.S."/>
            <person name="Martin F."/>
            <person name="Nordberg H.P."/>
            <person name="Cantor M.N."/>
            <person name="Hua S.X."/>
        </authorList>
    </citation>
    <scope>NUCLEOTIDE SEQUENCE [LARGE SCALE GENOMIC DNA]</scope>
    <source>
        <strain evidence="4 5">F 1598</strain>
    </source>
</reference>
<name>A0A0C3B1V0_PILCF</name>
<dbReference type="Pfam" id="PF00069">
    <property type="entry name" value="Pkinase"/>
    <property type="match status" value="1"/>
</dbReference>
<dbReference type="PANTHER" id="PTHR11909">
    <property type="entry name" value="CASEIN KINASE-RELATED"/>
    <property type="match status" value="1"/>
</dbReference>
<accession>A0A0C3B1V0</accession>
<evidence type="ECO:0000313" key="5">
    <source>
        <dbReference type="Proteomes" id="UP000054166"/>
    </source>
</evidence>
<protein>
    <recommendedName>
        <fullName evidence="1">non-specific serine/threonine protein kinase</fullName>
        <ecNumber evidence="1">2.7.11.1</ecNumber>
    </recommendedName>
</protein>
<dbReference type="GO" id="GO:0005524">
    <property type="term" value="F:ATP binding"/>
    <property type="evidence" value="ECO:0007669"/>
    <property type="project" value="InterPro"/>
</dbReference>
<reference evidence="5" key="2">
    <citation type="submission" date="2015-01" db="EMBL/GenBank/DDBJ databases">
        <title>Evolutionary Origins and Diversification of the Mycorrhizal Mutualists.</title>
        <authorList>
            <consortium name="DOE Joint Genome Institute"/>
            <consortium name="Mycorrhizal Genomics Consortium"/>
            <person name="Kohler A."/>
            <person name="Kuo A."/>
            <person name="Nagy L.G."/>
            <person name="Floudas D."/>
            <person name="Copeland A."/>
            <person name="Barry K.W."/>
            <person name="Cichocki N."/>
            <person name="Veneault-Fourrey C."/>
            <person name="LaButti K."/>
            <person name="Lindquist E.A."/>
            <person name="Lipzen A."/>
            <person name="Lundell T."/>
            <person name="Morin E."/>
            <person name="Murat C."/>
            <person name="Riley R."/>
            <person name="Ohm R."/>
            <person name="Sun H."/>
            <person name="Tunlid A."/>
            <person name="Henrissat B."/>
            <person name="Grigoriev I.V."/>
            <person name="Hibbett D.S."/>
            <person name="Martin F."/>
        </authorList>
    </citation>
    <scope>NUCLEOTIDE SEQUENCE [LARGE SCALE GENOMIC DNA]</scope>
    <source>
        <strain evidence="5">F 1598</strain>
    </source>
</reference>
<feature type="signal peptide" evidence="2">
    <location>
        <begin position="1"/>
        <end position="26"/>
    </location>
</feature>
<feature type="chain" id="PRO_5002175537" description="non-specific serine/threonine protein kinase" evidence="2">
    <location>
        <begin position="27"/>
        <end position="222"/>
    </location>
</feature>
<dbReference type="InterPro" id="IPR008271">
    <property type="entry name" value="Ser/Thr_kinase_AS"/>
</dbReference>
<organism evidence="4 5">
    <name type="scientific">Piloderma croceum (strain F 1598)</name>
    <dbReference type="NCBI Taxonomy" id="765440"/>
    <lineage>
        <taxon>Eukaryota</taxon>
        <taxon>Fungi</taxon>
        <taxon>Dikarya</taxon>
        <taxon>Basidiomycota</taxon>
        <taxon>Agaricomycotina</taxon>
        <taxon>Agaricomycetes</taxon>
        <taxon>Agaricomycetidae</taxon>
        <taxon>Atheliales</taxon>
        <taxon>Atheliaceae</taxon>
        <taxon>Piloderma</taxon>
    </lineage>
</organism>
<evidence type="ECO:0000313" key="4">
    <source>
        <dbReference type="EMBL" id="KIM71212.1"/>
    </source>
</evidence>
<evidence type="ECO:0000256" key="2">
    <source>
        <dbReference type="SAM" id="SignalP"/>
    </source>
</evidence>
<gene>
    <name evidence="4" type="ORF">PILCRDRAFT_83007</name>
</gene>
<evidence type="ECO:0000259" key="3">
    <source>
        <dbReference type="PROSITE" id="PS50011"/>
    </source>
</evidence>
<keyword evidence="2" id="KW-0732">Signal</keyword>
<dbReference type="PROSITE" id="PS50011">
    <property type="entry name" value="PROTEIN_KINASE_DOM"/>
    <property type="match status" value="1"/>
</dbReference>
<feature type="non-terminal residue" evidence="4">
    <location>
        <position position="1"/>
    </location>
</feature>
<dbReference type="Proteomes" id="UP000054166">
    <property type="component" value="Unassembled WGS sequence"/>
</dbReference>
<dbReference type="InterPro" id="IPR000719">
    <property type="entry name" value="Prot_kinase_dom"/>
</dbReference>
<dbReference type="HOGENOM" id="CLU_019279_2_0_1"/>
<feature type="domain" description="Protein kinase" evidence="3">
    <location>
        <begin position="1"/>
        <end position="175"/>
    </location>
</feature>
<sequence length="222" mass="25472">CYLWFSIKTVLLLAHQLISHLQYIHSHSFIHHDLKPSNFIMGVGKHTNIVYLIDFGLLKEFRDPNAHMHIQHKEVIGLMGTAMFASIHSRLGMELGQRDDLESLAYILIYFLGGLLPWQGLGYQSRDLVAESKQETSTFDLCHALPVKLHALLNYSCSLSFNDKPDYGYLSHLFNEQLLQEVSSTAMFDWDCADSQIDRLQGGRDLHESESPDWCKHNELPE</sequence>
<dbReference type="SUPFAM" id="SSF56112">
    <property type="entry name" value="Protein kinase-like (PK-like)"/>
    <property type="match status" value="1"/>
</dbReference>
<keyword evidence="5" id="KW-1185">Reference proteome</keyword>
<dbReference type="OrthoDB" id="1932208at2759"/>
<dbReference type="AlphaFoldDB" id="A0A0C3B1V0"/>
<dbReference type="Gene3D" id="1.10.510.10">
    <property type="entry name" value="Transferase(Phosphotransferase) domain 1"/>
    <property type="match status" value="1"/>
</dbReference>
<dbReference type="PROSITE" id="PS00108">
    <property type="entry name" value="PROTEIN_KINASE_ST"/>
    <property type="match status" value="1"/>
</dbReference>
<dbReference type="STRING" id="765440.A0A0C3B1V0"/>
<dbReference type="EC" id="2.7.11.1" evidence="1"/>
<dbReference type="GO" id="GO:0004674">
    <property type="term" value="F:protein serine/threonine kinase activity"/>
    <property type="evidence" value="ECO:0007669"/>
    <property type="project" value="UniProtKB-EC"/>
</dbReference>
<dbReference type="InParanoid" id="A0A0C3B1V0"/>
<proteinExistence type="predicted"/>